<dbReference type="AlphaFoldDB" id="A0A7S0ICM3"/>
<dbReference type="EMBL" id="HBEQ01006279">
    <property type="protein sequence ID" value="CAD8517540.1"/>
    <property type="molecule type" value="Transcribed_RNA"/>
</dbReference>
<dbReference type="InterPro" id="IPR010754">
    <property type="entry name" value="OPA3-like"/>
</dbReference>
<evidence type="ECO:0008006" key="5">
    <source>
        <dbReference type="Google" id="ProtNLM"/>
    </source>
</evidence>
<evidence type="ECO:0000256" key="3">
    <source>
        <dbReference type="SAM" id="Coils"/>
    </source>
</evidence>
<evidence type="ECO:0000313" key="4">
    <source>
        <dbReference type="EMBL" id="CAD8517540.1"/>
    </source>
</evidence>
<accession>A0A7S0ICM3</accession>
<dbReference type="GO" id="GO:0005739">
    <property type="term" value="C:mitochondrion"/>
    <property type="evidence" value="ECO:0007669"/>
    <property type="project" value="TreeGrafter"/>
</dbReference>
<dbReference type="GO" id="GO:0019216">
    <property type="term" value="P:regulation of lipid metabolic process"/>
    <property type="evidence" value="ECO:0007669"/>
    <property type="project" value="TreeGrafter"/>
</dbReference>
<proteinExistence type="inferred from homology"/>
<comment type="similarity">
    <text evidence="1">Belongs to the OPA3 family.</text>
</comment>
<dbReference type="Pfam" id="PF07047">
    <property type="entry name" value="OPA3"/>
    <property type="match status" value="1"/>
</dbReference>
<sequence length="184" mass="20685">MALYIKGFSLVLKTVSKPLAKQVKEMAKSHPFLRQLSISMALKADSLYQTIMSPTPLNEPIISSGGRRMKIPKKPPVMTEDQALQAAGDFLAEATVFGIAGGLVWWEQGKSAEKDAKKAAAAKEEREQLTTMIALQQRTLQDVTEVLKEFEQHRRETSAALEEMQRRARERDSRRWWGWAAAVS</sequence>
<reference evidence="4" key="1">
    <citation type="submission" date="2021-01" db="EMBL/GenBank/DDBJ databases">
        <authorList>
            <person name="Corre E."/>
            <person name="Pelletier E."/>
            <person name="Niang G."/>
            <person name="Scheremetjew M."/>
            <person name="Finn R."/>
            <person name="Kale V."/>
            <person name="Holt S."/>
            <person name="Cochrane G."/>
            <person name="Meng A."/>
            <person name="Brown T."/>
            <person name="Cohen L."/>
        </authorList>
    </citation>
    <scope>NUCLEOTIDE SEQUENCE</scope>
    <source>
        <strain evidence="4">CCMP1723</strain>
    </source>
</reference>
<organism evidence="4">
    <name type="scientific">Micromonas pusilla</name>
    <name type="common">Picoplanktonic green alga</name>
    <name type="synonym">Chromulina pusilla</name>
    <dbReference type="NCBI Taxonomy" id="38833"/>
    <lineage>
        <taxon>Eukaryota</taxon>
        <taxon>Viridiplantae</taxon>
        <taxon>Chlorophyta</taxon>
        <taxon>Mamiellophyceae</taxon>
        <taxon>Mamiellales</taxon>
        <taxon>Mamiellaceae</taxon>
        <taxon>Micromonas</taxon>
    </lineage>
</organism>
<evidence type="ECO:0000256" key="2">
    <source>
        <dbReference type="ARBA" id="ARBA00023054"/>
    </source>
</evidence>
<gene>
    <name evidence="4" type="ORF">MCOM1403_LOCUS4966</name>
</gene>
<feature type="coiled-coil region" evidence="3">
    <location>
        <begin position="119"/>
        <end position="167"/>
    </location>
</feature>
<protein>
    <recommendedName>
        <fullName evidence="5">OPA3-like protein</fullName>
    </recommendedName>
</protein>
<dbReference type="PANTHER" id="PTHR12499:SF0">
    <property type="entry name" value="OPTIC ATROPHY 3 PROTEIN"/>
    <property type="match status" value="1"/>
</dbReference>
<dbReference type="PANTHER" id="PTHR12499">
    <property type="entry name" value="OPTIC ATROPHY 3 PROTEIN OPA3"/>
    <property type="match status" value="1"/>
</dbReference>
<keyword evidence="2 3" id="KW-0175">Coiled coil</keyword>
<evidence type="ECO:0000256" key="1">
    <source>
        <dbReference type="ARBA" id="ARBA00007584"/>
    </source>
</evidence>
<name>A0A7S0ICM3_MICPS</name>